<evidence type="ECO:0000256" key="4">
    <source>
        <dbReference type="ARBA" id="ARBA00023242"/>
    </source>
</evidence>
<evidence type="ECO:0000313" key="8">
    <source>
        <dbReference type="Proteomes" id="UP001604277"/>
    </source>
</evidence>
<accession>A0ABD1WDP3</accession>
<dbReference type="EMBL" id="JBFOLJ010000003">
    <property type="protein sequence ID" value="KAL2547798.1"/>
    <property type="molecule type" value="Genomic_DNA"/>
</dbReference>
<feature type="domain" description="BHLH" evidence="6">
    <location>
        <begin position="15"/>
        <end position="67"/>
    </location>
</feature>
<dbReference type="AlphaFoldDB" id="A0ABD1WDP3"/>
<dbReference type="Proteomes" id="UP001604277">
    <property type="component" value="Unassembled WGS sequence"/>
</dbReference>
<keyword evidence="4" id="KW-0539">Nucleus</keyword>
<evidence type="ECO:0000256" key="5">
    <source>
        <dbReference type="SAM" id="MobiDB-lite"/>
    </source>
</evidence>
<feature type="region of interest" description="Disordered" evidence="5">
    <location>
        <begin position="1"/>
        <end position="26"/>
    </location>
</feature>
<protein>
    <recommendedName>
        <fullName evidence="6">BHLH domain-containing protein</fullName>
    </recommendedName>
</protein>
<dbReference type="SUPFAM" id="SSF47459">
    <property type="entry name" value="HLH, helix-loop-helix DNA-binding domain"/>
    <property type="match status" value="1"/>
</dbReference>
<comment type="subcellular location">
    <subcellularLocation>
        <location evidence="1">Nucleus</location>
    </subcellularLocation>
</comment>
<dbReference type="InterPro" id="IPR036638">
    <property type="entry name" value="HLH_DNA-bd_sf"/>
</dbReference>
<dbReference type="Gene3D" id="4.10.280.10">
    <property type="entry name" value="Helix-loop-helix DNA-binding domain"/>
    <property type="match status" value="1"/>
</dbReference>
<comment type="caution">
    <text evidence="7">The sequence shown here is derived from an EMBL/GenBank/DDBJ whole genome shotgun (WGS) entry which is preliminary data.</text>
</comment>
<dbReference type="GO" id="GO:0005634">
    <property type="term" value="C:nucleus"/>
    <property type="evidence" value="ECO:0007669"/>
    <property type="project" value="UniProtKB-SubCell"/>
</dbReference>
<keyword evidence="3" id="KW-0804">Transcription</keyword>
<reference evidence="8" key="1">
    <citation type="submission" date="2024-07" db="EMBL/GenBank/DDBJ databases">
        <title>Two chromosome-level genome assemblies of Korean endemic species Abeliophyllum distichum and Forsythia ovata (Oleaceae).</title>
        <authorList>
            <person name="Jang H."/>
        </authorList>
    </citation>
    <scope>NUCLEOTIDE SEQUENCE [LARGE SCALE GENOMIC DNA]</scope>
</reference>
<evidence type="ECO:0000256" key="1">
    <source>
        <dbReference type="ARBA" id="ARBA00004123"/>
    </source>
</evidence>
<evidence type="ECO:0000256" key="3">
    <source>
        <dbReference type="ARBA" id="ARBA00023163"/>
    </source>
</evidence>
<evidence type="ECO:0000259" key="6">
    <source>
        <dbReference type="PROSITE" id="PS50888"/>
    </source>
</evidence>
<proteinExistence type="predicted"/>
<dbReference type="InterPro" id="IPR011598">
    <property type="entry name" value="bHLH_dom"/>
</dbReference>
<name>A0ABD1WDP3_9LAMI</name>
<keyword evidence="2" id="KW-0805">Transcription regulation</keyword>
<dbReference type="PROSITE" id="PS50888">
    <property type="entry name" value="BHLH"/>
    <property type="match status" value="1"/>
</dbReference>
<sequence>MEKGQSKSSSSSTRAPRIERKIVEKNRRNQMKTLYSNLLCVLPDHASKEEKPLPDQIDEAVTYIESLKMKLEKMKEKKEFLMPRKRSHSCITSEIQANTKFPPPLVEVQDMGPNTDVILVSGLDDLSKFYSILHLLHQDGIEVVNANFSIHGNSTIEILHDKAGKSRMGFGATTISRKLKDLMCGSTCSEVESNLDLWDSEIQSDILGFGIQEFMNASFMNLFGGVEDRLQKGQLESSEIAGKMRILFCADMNAGNERFVESGDELEKEDFNSQGKDDNVQNVSQQPNMVAEMSRQLQLVAEISRQPFGCREISSRQPFCWL</sequence>
<dbReference type="PANTHER" id="PTHR13935:SF63">
    <property type="entry name" value="BHLH DOMAIN-CONTAINING PROTEIN"/>
    <property type="match status" value="1"/>
</dbReference>
<evidence type="ECO:0000313" key="7">
    <source>
        <dbReference type="EMBL" id="KAL2547798.1"/>
    </source>
</evidence>
<dbReference type="PANTHER" id="PTHR13935">
    <property type="entry name" value="ACHAETE-SCUTE TRANSCRIPTION FACTOR-RELATED"/>
    <property type="match status" value="1"/>
</dbReference>
<evidence type="ECO:0000256" key="2">
    <source>
        <dbReference type="ARBA" id="ARBA00023015"/>
    </source>
</evidence>
<keyword evidence="8" id="KW-1185">Reference proteome</keyword>
<feature type="compositionally biased region" description="Basic and acidic residues" evidence="5">
    <location>
        <begin position="16"/>
        <end position="26"/>
    </location>
</feature>
<dbReference type="InterPro" id="IPR015660">
    <property type="entry name" value="MASH1/Ascl1a-like"/>
</dbReference>
<organism evidence="7 8">
    <name type="scientific">Forsythia ovata</name>
    <dbReference type="NCBI Taxonomy" id="205694"/>
    <lineage>
        <taxon>Eukaryota</taxon>
        <taxon>Viridiplantae</taxon>
        <taxon>Streptophyta</taxon>
        <taxon>Embryophyta</taxon>
        <taxon>Tracheophyta</taxon>
        <taxon>Spermatophyta</taxon>
        <taxon>Magnoliopsida</taxon>
        <taxon>eudicotyledons</taxon>
        <taxon>Gunneridae</taxon>
        <taxon>Pentapetalae</taxon>
        <taxon>asterids</taxon>
        <taxon>lamiids</taxon>
        <taxon>Lamiales</taxon>
        <taxon>Oleaceae</taxon>
        <taxon>Forsythieae</taxon>
        <taxon>Forsythia</taxon>
    </lineage>
</organism>
<dbReference type="GO" id="GO:0006355">
    <property type="term" value="P:regulation of DNA-templated transcription"/>
    <property type="evidence" value="ECO:0007669"/>
    <property type="project" value="UniProtKB-ARBA"/>
</dbReference>
<gene>
    <name evidence="7" type="ORF">Fot_09328</name>
</gene>
<feature type="compositionally biased region" description="Low complexity" evidence="5">
    <location>
        <begin position="1"/>
        <end position="12"/>
    </location>
</feature>